<dbReference type="EMBL" id="LT670817">
    <property type="protein sequence ID" value="SHG13347.1"/>
    <property type="molecule type" value="Genomic_DNA"/>
</dbReference>
<name>A0A1M5HBN0_9BRAD</name>
<proteinExistence type="predicted"/>
<dbReference type="Proteomes" id="UP000189796">
    <property type="component" value="Chromosome I"/>
</dbReference>
<dbReference type="AlphaFoldDB" id="A0A1M5HBN0"/>
<reference evidence="1 2" key="1">
    <citation type="submission" date="2016-11" db="EMBL/GenBank/DDBJ databases">
        <authorList>
            <person name="Jaros S."/>
            <person name="Januszkiewicz K."/>
            <person name="Wedrychowicz H."/>
        </authorList>
    </citation>
    <scope>NUCLEOTIDE SEQUENCE [LARGE SCALE GENOMIC DNA]</scope>
    <source>
        <strain evidence="1 2">GAS138</strain>
    </source>
</reference>
<evidence type="ECO:0000313" key="2">
    <source>
        <dbReference type="Proteomes" id="UP000189796"/>
    </source>
</evidence>
<protein>
    <submittedName>
        <fullName evidence="1">Uncharacterized protein</fullName>
    </submittedName>
</protein>
<gene>
    <name evidence="1" type="ORF">SAMN05443248_0404</name>
</gene>
<organism evidence="1 2">
    <name type="scientific">Bradyrhizobium erythrophlei</name>
    <dbReference type="NCBI Taxonomy" id="1437360"/>
    <lineage>
        <taxon>Bacteria</taxon>
        <taxon>Pseudomonadati</taxon>
        <taxon>Pseudomonadota</taxon>
        <taxon>Alphaproteobacteria</taxon>
        <taxon>Hyphomicrobiales</taxon>
        <taxon>Nitrobacteraceae</taxon>
        <taxon>Bradyrhizobium</taxon>
    </lineage>
</organism>
<evidence type="ECO:0000313" key="1">
    <source>
        <dbReference type="EMBL" id="SHG13347.1"/>
    </source>
</evidence>
<accession>A0A1M5HBN0</accession>
<sequence>MQEPFDHKNVAAPDDLSVVLGFTQMLSDGGNVDEVSRLATDRGWLDASGQLTAAGDQLARALQQQSGTRTVFRVW</sequence>